<sequence length="251" mass="29521">MAGISDEELDSILSDFDQIHSNYREGIAAIQALESRCNIEIQKRESIQFTTNTLKSENERLMKLYTESVSKLANQFEIRNSCRSLKEELKRVNDELARKENEFRNALSILKHDYENRMKELDVQIKDSLAQKAAKESTIIQLHKELTAHRNHVEALAKRLDHVHSDVDMRYQNEIQDLKDCLMMEQEEKNELNRKLQNLEKELLISKTKLAAENKQDLSSNRNVENLKQKVMKLRKENEVLKRRLLDSKDE</sequence>
<evidence type="ECO:0000256" key="1">
    <source>
        <dbReference type="SAM" id="Coils"/>
    </source>
</evidence>
<keyword evidence="1" id="KW-0175">Coiled coil</keyword>
<evidence type="ECO:0000313" key="2">
    <source>
        <dbReference type="EMBL" id="PWA76643.1"/>
    </source>
</evidence>
<dbReference type="AlphaFoldDB" id="A0A2U1NSZ7"/>
<dbReference type="Proteomes" id="UP000245207">
    <property type="component" value="Unassembled WGS sequence"/>
</dbReference>
<proteinExistence type="predicted"/>
<comment type="caution">
    <text evidence="2">The sequence shown here is derived from an EMBL/GenBank/DDBJ whole genome shotgun (WGS) entry which is preliminary data.</text>
</comment>
<feature type="coiled-coil region" evidence="1">
    <location>
        <begin position="175"/>
        <end position="251"/>
    </location>
</feature>
<dbReference type="EMBL" id="PKPP01002241">
    <property type="protein sequence ID" value="PWA76643.1"/>
    <property type="molecule type" value="Genomic_DNA"/>
</dbReference>
<dbReference type="STRING" id="35608.A0A2U1NSZ7"/>
<accession>A0A2U1NSZ7</accession>
<gene>
    <name evidence="2" type="ORF">CTI12_AA176320</name>
</gene>
<dbReference type="OrthoDB" id="1932629at2759"/>
<feature type="coiled-coil region" evidence="1">
    <location>
        <begin position="82"/>
        <end position="131"/>
    </location>
</feature>
<reference evidence="2 3" key="1">
    <citation type="journal article" date="2018" name="Mol. Plant">
        <title>The genome of Artemisia annua provides insight into the evolution of Asteraceae family and artemisinin biosynthesis.</title>
        <authorList>
            <person name="Shen Q."/>
            <person name="Zhang L."/>
            <person name="Liao Z."/>
            <person name="Wang S."/>
            <person name="Yan T."/>
            <person name="Shi P."/>
            <person name="Liu M."/>
            <person name="Fu X."/>
            <person name="Pan Q."/>
            <person name="Wang Y."/>
            <person name="Lv Z."/>
            <person name="Lu X."/>
            <person name="Zhang F."/>
            <person name="Jiang W."/>
            <person name="Ma Y."/>
            <person name="Chen M."/>
            <person name="Hao X."/>
            <person name="Li L."/>
            <person name="Tang Y."/>
            <person name="Lv G."/>
            <person name="Zhou Y."/>
            <person name="Sun X."/>
            <person name="Brodelius P.E."/>
            <person name="Rose J.K.C."/>
            <person name="Tang K."/>
        </authorList>
    </citation>
    <scope>NUCLEOTIDE SEQUENCE [LARGE SCALE GENOMIC DNA]</scope>
    <source>
        <strain evidence="3">cv. Huhao1</strain>
        <tissue evidence="2">Leaf</tissue>
    </source>
</reference>
<evidence type="ECO:0008006" key="4">
    <source>
        <dbReference type="Google" id="ProtNLM"/>
    </source>
</evidence>
<evidence type="ECO:0000313" key="3">
    <source>
        <dbReference type="Proteomes" id="UP000245207"/>
    </source>
</evidence>
<organism evidence="2 3">
    <name type="scientific">Artemisia annua</name>
    <name type="common">Sweet wormwood</name>
    <dbReference type="NCBI Taxonomy" id="35608"/>
    <lineage>
        <taxon>Eukaryota</taxon>
        <taxon>Viridiplantae</taxon>
        <taxon>Streptophyta</taxon>
        <taxon>Embryophyta</taxon>
        <taxon>Tracheophyta</taxon>
        <taxon>Spermatophyta</taxon>
        <taxon>Magnoliopsida</taxon>
        <taxon>eudicotyledons</taxon>
        <taxon>Gunneridae</taxon>
        <taxon>Pentapetalae</taxon>
        <taxon>asterids</taxon>
        <taxon>campanulids</taxon>
        <taxon>Asterales</taxon>
        <taxon>Asteraceae</taxon>
        <taxon>Asteroideae</taxon>
        <taxon>Anthemideae</taxon>
        <taxon>Artemisiinae</taxon>
        <taxon>Artemisia</taxon>
    </lineage>
</organism>
<protein>
    <recommendedName>
        <fullName evidence="4">Protein At-4/1</fullName>
    </recommendedName>
</protein>
<name>A0A2U1NSZ7_ARTAN</name>
<keyword evidence="3" id="KW-1185">Reference proteome</keyword>